<evidence type="ECO:0000313" key="4">
    <source>
        <dbReference type="EMBL" id="GES12571.1"/>
    </source>
</evidence>
<evidence type="ECO:0000256" key="2">
    <source>
        <dbReference type="PROSITE-ProRule" id="PRU01213"/>
    </source>
</evidence>
<dbReference type="GO" id="GO:0015689">
    <property type="term" value="P:molybdate ion transport"/>
    <property type="evidence" value="ECO:0007669"/>
    <property type="project" value="InterPro"/>
</dbReference>
<dbReference type="InterPro" id="IPR005116">
    <property type="entry name" value="Transp-assoc_OB_typ1"/>
</dbReference>
<gene>
    <name evidence="4" type="ORF">Amac_061680</name>
</gene>
<dbReference type="EMBL" id="BLAE01000037">
    <property type="protein sequence ID" value="GES12571.1"/>
    <property type="molecule type" value="Genomic_DNA"/>
</dbReference>
<organism evidence="4 5">
    <name type="scientific">Acrocarpospora macrocephala</name>
    <dbReference type="NCBI Taxonomy" id="150177"/>
    <lineage>
        <taxon>Bacteria</taxon>
        <taxon>Bacillati</taxon>
        <taxon>Actinomycetota</taxon>
        <taxon>Actinomycetes</taxon>
        <taxon>Streptosporangiales</taxon>
        <taxon>Streptosporangiaceae</taxon>
        <taxon>Acrocarpospora</taxon>
    </lineage>
</organism>
<keyword evidence="1 2" id="KW-0500">Molybdenum</keyword>
<keyword evidence="5" id="KW-1185">Reference proteome</keyword>
<accession>A0A5M3WZ16</accession>
<evidence type="ECO:0000259" key="3">
    <source>
        <dbReference type="PROSITE" id="PS51866"/>
    </source>
</evidence>
<dbReference type="AlphaFoldDB" id="A0A5M3WZ16"/>
<dbReference type="NCBIfam" id="TIGR00638">
    <property type="entry name" value="Mop"/>
    <property type="match status" value="1"/>
</dbReference>
<dbReference type="Proteomes" id="UP000331127">
    <property type="component" value="Unassembled WGS sequence"/>
</dbReference>
<proteinExistence type="predicted"/>
<evidence type="ECO:0000313" key="5">
    <source>
        <dbReference type="Proteomes" id="UP000331127"/>
    </source>
</evidence>
<dbReference type="Gene3D" id="2.40.50.100">
    <property type="match status" value="1"/>
</dbReference>
<protein>
    <recommendedName>
        <fullName evidence="3">Mop domain-containing protein</fullName>
    </recommendedName>
</protein>
<dbReference type="Pfam" id="PF03459">
    <property type="entry name" value="TOBE"/>
    <property type="match status" value="1"/>
</dbReference>
<name>A0A5M3WZ16_9ACTN</name>
<dbReference type="SUPFAM" id="SSF50331">
    <property type="entry name" value="MOP-like"/>
    <property type="match status" value="1"/>
</dbReference>
<dbReference type="InterPro" id="IPR004606">
    <property type="entry name" value="Mop_domain"/>
</dbReference>
<dbReference type="InterPro" id="IPR008995">
    <property type="entry name" value="Mo/tungstate-bd_C_term_dom"/>
</dbReference>
<feature type="domain" description="Mop" evidence="3">
    <location>
        <begin position="19"/>
        <end position="84"/>
    </location>
</feature>
<reference evidence="4 5" key="1">
    <citation type="submission" date="2019-10" db="EMBL/GenBank/DDBJ databases">
        <title>Whole genome shotgun sequence of Acrocarpospora macrocephala NBRC 16266.</title>
        <authorList>
            <person name="Ichikawa N."/>
            <person name="Kimura A."/>
            <person name="Kitahashi Y."/>
            <person name="Komaki H."/>
            <person name="Oguchi A."/>
        </authorList>
    </citation>
    <scope>NUCLEOTIDE SEQUENCE [LARGE SCALE GENOMIC DNA]</scope>
    <source>
        <strain evidence="4 5">NBRC 16266</strain>
    </source>
</reference>
<dbReference type="PROSITE" id="PS51866">
    <property type="entry name" value="MOP"/>
    <property type="match status" value="1"/>
</dbReference>
<comment type="caution">
    <text evidence="4">The sequence shown here is derived from an EMBL/GenBank/DDBJ whole genome shotgun (WGS) entry which is preliminary data.</text>
</comment>
<sequence>MTMATGKEKMINHGRPVMKLSARNKIPARVTAITTGEATANIELDADGVRLVASITVEAAEELGLSVGSEVTAVVKASDVMLAVND</sequence>
<evidence type="ECO:0000256" key="1">
    <source>
        <dbReference type="ARBA" id="ARBA00022505"/>
    </source>
</evidence>